<keyword evidence="1" id="KW-0472">Membrane</keyword>
<keyword evidence="1" id="KW-1133">Transmembrane helix</keyword>
<protein>
    <submittedName>
        <fullName evidence="2">Uncharacterized protein</fullName>
    </submittedName>
</protein>
<organism evidence="2 3">
    <name type="scientific">Piromyces finnis</name>
    <dbReference type="NCBI Taxonomy" id="1754191"/>
    <lineage>
        <taxon>Eukaryota</taxon>
        <taxon>Fungi</taxon>
        <taxon>Fungi incertae sedis</taxon>
        <taxon>Chytridiomycota</taxon>
        <taxon>Chytridiomycota incertae sedis</taxon>
        <taxon>Neocallimastigomycetes</taxon>
        <taxon>Neocallimastigales</taxon>
        <taxon>Neocallimastigaceae</taxon>
        <taxon>Piromyces</taxon>
    </lineage>
</organism>
<dbReference type="AlphaFoldDB" id="A0A1Y1VI01"/>
<dbReference type="EMBL" id="MCFH01000008">
    <property type="protein sequence ID" value="ORX56101.1"/>
    <property type="molecule type" value="Genomic_DNA"/>
</dbReference>
<reference evidence="2 3" key="1">
    <citation type="submission" date="2016-08" db="EMBL/GenBank/DDBJ databases">
        <title>Genomes of anaerobic fungi encode conserved fungal cellulosomes for biomass hydrolysis.</title>
        <authorList>
            <consortium name="DOE Joint Genome Institute"/>
            <person name="Haitjema C.H."/>
            <person name="Gilmore S.P."/>
            <person name="Henske J.K."/>
            <person name="Solomon K.V."/>
            <person name="De Groot R."/>
            <person name="Kuo A."/>
            <person name="Mondo S.J."/>
            <person name="Salamov A.A."/>
            <person name="Labutti K."/>
            <person name="Zhao Z."/>
            <person name="Chiniquy J."/>
            <person name="Barry K."/>
            <person name="Brewer H.M."/>
            <person name="Purvine S.O."/>
            <person name="Wright A.T."/>
            <person name="Boxma B."/>
            <person name="Van Alen T."/>
            <person name="Hackstein J.H."/>
            <person name="Baker S.E."/>
            <person name="Grigoriev I.V."/>
            <person name="O'Malley M.A."/>
        </authorList>
    </citation>
    <scope>NUCLEOTIDE SEQUENCE [LARGE SCALE GENOMIC DNA]</scope>
    <source>
        <strain evidence="3">finn</strain>
    </source>
</reference>
<keyword evidence="3" id="KW-1185">Reference proteome</keyword>
<evidence type="ECO:0000313" key="2">
    <source>
        <dbReference type="EMBL" id="ORX56101.1"/>
    </source>
</evidence>
<gene>
    <name evidence="2" type="ORF">BCR36DRAFT_581245</name>
</gene>
<keyword evidence="1" id="KW-0812">Transmembrane</keyword>
<accession>A0A1Y1VI01</accession>
<evidence type="ECO:0000313" key="3">
    <source>
        <dbReference type="Proteomes" id="UP000193719"/>
    </source>
</evidence>
<feature type="transmembrane region" description="Helical" evidence="1">
    <location>
        <begin position="193"/>
        <end position="215"/>
    </location>
</feature>
<name>A0A1Y1VI01_9FUNG</name>
<comment type="caution">
    <text evidence="2">The sequence shown here is derived from an EMBL/GenBank/DDBJ whole genome shotgun (WGS) entry which is preliminary data.</text>
</comment>
<evidence type="ECO:0000256" key="1">
    <source>
        <dbReference type="SAM" id="Phobius"/>
    </source>
</evidence>
<dbReference type="OrthoDB" id="10447138at2759"/>
<dbReference type="Proteomes" id="UP000193719">
    <property type="component" value="Unassembled WGS sequence"/>
</dbReference>
<proteinExistence type="predicted"/>
<sequence length="251" mass="27676">MNSVLNNFVKSSIIFILCSLVYGETIINLSDLTLAQNYTQDKITSLSIKTLCETLTDCSKEALECRKDSNGINSSCVYPEYLCTDAQTCYLVKNNSINKDSLLEQNNNITINCSGKECSQNQCINGQCSINNNSTFSFCSIENTKYQCGKLIGEKCTSDNECLSSTCDTPTMTCIDKKALDNNNQPEKSNKTTLYICIGIGIVVIIFVIVVFVIACSKHVEDTIENPGMYDILSEKEKKVATTIIVVPAFV</sequence>
<reference evidence="2 3" key="2">
    <citation type="submission" date="2016-08" db="EMBL/GenBank/DDBJ databases">
        <title>Pervasive Adenine N6-methylation of Active Genes in Fungi.</title>
        <authorList>
            <consortium name="DOE Joint Genome Institute"/>
            <person name="Mondo S.J."/>
            <person name="Dannebaum R.O."/>
            <person name="Kuo R.C."/>
            <person name="Labutti K."/>
            <person name="Haridas S."/>
            <person name="Kuo A."/>
            <person name="Salamov A."/>
            <person name="Ahrendt S.R."/>
            <person name="Lipzen A."/>
            <person name="Sullivan W."/>
            <person name="Andreopoulos W.B."/>
            <person name="Clum A."/>
            <person name="Lindquist E."/>
            <person name="Daum C."/>
            <person name="Ramamoorthy G.K."/>
            <person name="Gryganskyi A."/>
            <person name="Culley D."/>
            <person name="Magnuson J.K."/>
            <person name="James T.Y."/>
            <person name="O'Malley M.A."/>
            <person name="Stajich J.E."/>
            <person name="Spatafora J.W."/>
            <person name="Visel A."/>
            <person name="Grigoriev I.V."/>
        </authorList>
    </citation>
    <scope>NUCLEOTIDE SEQUENCE [LARGE SCALE GENOMIC DNA]</scope>
    <source>
        <strain evidence="3">finn</strain>
    </source>
</reference>